<reference evidence="1" key="1">
    <citation type="submission" date="2023-06" db="EMBL/GenBank/DDBJ databases">
        <title>Genome-scale phylogeny and comparative genomics of the fungal order Sordariales.</title>
        <authorList>
            <consortium name="Lawrence Berkeley National Laboratory"/>
            <person name="Hensen N."/>
            <person name="Bonometti L."/>
            <person name="Westerberg I."/>
            <person name="Brannstrom I.O."/>
            <person name="Guillou S."/>
            <person name="Cros-Aarteil S."/>
            <person name="Calhoun S."/>
            <person name="Haridas S."/>
            <person name="Kuo A."/>
            <person name="Mondo S."/>
            <person name="Pangilinan J."/>
            <person name="Riley R."/>
            <person name="Labutti K."/>
            <person name="Andreopoulos B."/>
            <person name="Lipzen A."/>
            <person name="Chen C."/>
            <person name="Yanf M."/>
            <person name="Daum C."/>
            <person name="Ng V."/>
            <person name="Clum A."/>
            <person name="Steindorff A."/>
            <person name="Ohm R."/>
            <person name="Martin F."/>
            <person name="Silar P."/>
            <person name="Natvig D."/>
            <person name="Lalanne C."/>
            <person name="Gautier V."/>
            <person name="Ament-Velasquez S.L."/>
            <person name="Kruys A."/>
            <person name="Hutchinson M.I."/>
            <person name="Powell A.J."/>
            <person name="Barry K."/>
            <person name="Miller A.N."/>
            <person name="Grigoriev I.V."/>
            <person name="Debuchy R."/>
            <person name="Gladieux P."/>
            <person name="Thoren M.H."/>
            <person name="Johannesson H."/>
        </authorList>
    </citation>
    <scope>NUCLEOTIDE SEQUENCE</scope>
    <source>
        <strain evidence="1">SMH2532-1</strain>
    </source>
</reference>
<organism evidence="1 2">
    <name type="scientific">Cercophora newfieldiana</name>
    <dbReference type="NCBI Taxonomy" id="92897"/>
    <lineage>
        <taxon>Eukaryota</taxon>
        <taxon>Fungi</taxon>
        <taxon>Dikarya</taxon>
        <taxon>Ascomycota</taxon>
        <taxon>Pezizomycotina</taxon>
        <taxon>Sordariomycetes</taxon>
        <taxon>Sordariomycetidae</taxon>
        <taxon>Sordariales</taxon>
        <taxon>Lasiosphaeriaceae</taxon>
        <taxon>Cercophora</taxon>
    </lineage>
</organism>
<sequence>MQLADHWYRKIISEGYAKRRLSKPGDRLVAVAGLARIWAQRMQDVYIAGNWEGSFAYSLAWTRDGRPCPGGGPPHGPSWSWASHPGRVEWNDECSLFEPDAYLRLKGSNLEYGGPIEDRFSPVGGGSVLIAGRTAEINIGTNQSWHDAWIGGLKGYFFSRVNNRLIAERYELLR</sequence>
<name>A0AA39XRL5_9PEZI</name>
<dbReference type="AlphaFoldDB" id="A0AA39XRL5"/>
<evidence type="ECO:0000313" key="2">
    <source>
        <dbReference type="Proteomes" id="UP001174936"/>
    </source>
</evidence>
<dbReference type="PANTHER" id="PTHR33112">
    <property type="entry name" value="DOMAIN PROTEIN, PUTATIVE-RELATED"/>
    <property type="match status" value="1"/>
</dbReference>
<gene>
    <name evidence="1" type="ORF">B0T16DRAFT_422151</name>
</gene>
<dbReference type="Proteomes" id="UP001174936">
    <property type="component" value="Unassembled WGS sequence"/>
</dbReference>
<accession>A0AA39XRL5</accession>
<comment type="caution">
    <text evidence="1">The sequence shown here is derived from an EMBL/GenBank/DDBJ whole genome shotgun (WGS) entry which is preliminary data.</text>
</comment>
<dbReference type="EMBL" id="JAULSV010000007">
    <property type="protein sequence ID" value="KAK0638942.1"/>
    <property type="molecule type" value="Genomic_DNA"/>
</dbReference>
<proteinExistence type="predicted"/>
<dbReference type="PANTHER" id="PTHR33112:SF16">
    <property type="entry name" value="HETEROKARYON INCOMPATIBILITY DOMAIN-CONTAINING PROTEIN"/>
    <property type="match status" value="1"/>
</dbReference>
<keyword evidence="2" id="KW-1185">Reference proteome</keyword>
<protein>
    <submittedName>
        <fullName evidence="1">Uncharacterized protein</fullName>
    </submittedName>
</protein>
<evidence type="ECO:0000313" key="1">
    <source>
        <dbReference type="EMBL" id="KAK0638942.1"/>
    </source>
</evidence>